<evidence type="ECO:0000256" key="1">
    <source>
        <dbReference type="ARBA" id="ARBA00006940"/>
    </source>
</evidence>
<dbReference type="VEuPathDB" id="FungiDB:CLCR_06317"/>
<feature type="region of interest" description="Disordered" evidence="6">
    <location>
        <begin position="184"/>
        <end position="206"/>
    </location>
</feature>
<dbReference type="Proteomes" id="UP000094526">
    <property type="component" value="Unassembled WGS sequence"/>
</dbReference>
<comment type="similarity">
    <text evidence="1">Belongs to the APC13 family.</text>
</comment>
<keyword evidence="3" id="KW-0498">Mitosis</keyword>
<dbReference type="GO" id="GO:0005680">
    <property type="term" value="C:anaphase-promoting complex"/>
    <property type="evidence" value="ECO:0007669"/>
    <property type="project" value="InterPro"/>
</dbReference>
<evidence type="ECO:0000256" key="5">
    <source>
        <dbReference type="ARBA" id="ARBA00023306"/>
    </source>
</evidence>
<proteinExistence type="inferred from homology"/>
<evidence type="ECO:0000313" key="7">
    <source>
        <dbReference type="EMBL" id="OCT45178.1"/>
    </source>
</evidence>
<dbReference type="GO" id="GO:0051301">
    <property type="term" value="P:cell division"/>
    <property type="evidence" value="ECO:0007669"/>
    <property type="project" value="UniProtKB-KW"/>
</dbReference>
<evidence type="ECO:0000256" key="3">
    <source>
        <dbReference type="ARBA" id="ARBA00022776"/>
    </source>
</evidence>
<gene>
    <name evidence="7" type="ORF">CLCR_06317</name>
</gene>
<dbReference type="VEuPathDB" id="FungiDB:G647_07836"/>
<name>A0A1C1C9N2_9EURO</name>
<evidence type="ECO:0000256" key="4">
    <source>
        <dbReference type="ARBA" id="ARBA00022786"/>
    </source>
</evidence>
<dbReference type="InterPro" id="IPR008401">
    <property type="entry name" value="Apc13"/>
</dbReference>
<evidence type="ECO:0000313" key="8">
    <source>
        <dbReference type="Proteomes" id="UP000094526"/>
    </source>
</evidence>
<sequence>MSRDSSATHIHMRSSRLADVFEEFCRPPSSTVFAPAGSTTAQAQQSSSGANGNGNANVNSNGTRGTLADGSGMTALPGHYLPFEEIALPPHLMPINPEDEDDVVPDMHAAFGINRALNQNSAAPGVMVAGAASAVAGGVGGSGGAMGSGEPTGEASHAGVMREPIWRDLGLDRLMADVPRNQNTAVEHGGMGRRREGRRTGLLLLR</sequence>
<keyword evidence="4" id="KW-0833">Ubl conjugation pathway</keyword>
<organism evidence="7 8">
    <name type="scientific">Cladophialophora carrionii</name>
    <dbReference type="NCBI Taxonomy" id="86049"/>
    <lineage>
        <taxon>Eukaryota</taxon>
        <taxon>Fungi</taxon>
        <taxon>Dikarya</taxon>
        <taxon>Ascomycota</taxon>
        <taxon>Pezizomycotina</taxon>
        <taxon>Eurotiomycetes</taxon>
        <taxon>Chaetothyriomycetidae</taxon>
        <taxon>Chaetothyriales</taxon>
        <taxon>Herpotrichiellaceae</taxon>
        <taxon>Cladophialophora</taxon>
    </lineage>
</organism>
<dbReference type="OrthoDB" id="2351920at2759"/>
<dbReference type="STRING" id="86049.A0A1C1C9N2"/>
<keyword evidence="2" id="KW-0132">Cell division</keyword>
<comment type="caution">
    <text evidence="7">The sequence shown here is derived from an EMBL/GenBank/DDBJ whole genome shotgun (WGS) entry which is preliminary data.</text>
</comment>
<keyword evidence="5" id="KW-0131">Cell cycle</keyword>
<keyword evidence="8" id="KW-1185">Reference proteome</keyword>
<evidence type="ECO:0000256" key="6">
    <source>
        <dbReference type="SAM" id="MobiDB-lite"/>
    </source>
</evidence>
<reference evidence="8" key="1">
    <citation type="submission" date="2015-07" db="EMBL/GenBank/DDBJ databases">
        <authorList>
            <person name="Teixeira M.M."/>
            <person name="Souza R.C."/>
            <person name="Almeida L.G."/>
            <person name="Vicente V.A."/>
            <person name="de Hoog S."/>
            <person name="Bocca A.L."/>
            <person name="de Almeida S.R."/>
            <person name="Vasconcelos A.T."/>
            <person name="Felipe M.S."/>
        </authorList>
    </citation>
    <scope>NUCLEOTIDE SEQUENCE [LARGE SCALE GENOMIC DNA]</scope>
    <source>
        <strain evidence="8">KSF</strain>
    </source>
</reference>
<dbReference type="EMBL" id="LGRB01000020">
    <property type="protein sequence ID" value="OCT45178.1"/>
    <property type="molecule type" value="Genomic_DNA"/>
</dbReference>
<dbReference type="PANTHER" id="PTHR28526">
    <property type="entry name" value="ANAPHASE-PROMOTING COMPLEX SUBUNIT 13"/>
    <property type="match status" value="1"/>
</dbReference>
<dbReference type="PANTHER" id="PTHR28526:SF1">
    <property type="entry name" value="ANAPHASE-PROMOTING COMPLEX SUBUNIT 13"/>
    <property type="match status" value="1"/>
</dbReference>
<dbReference type="AlphaFoldDB" id="A0A1C1C9N2"/>
<accession>A0A1C1C9N2</accession>
<evidence type="ECO:0000256" key="2">
    <source>
        <dbReference type="ARBA" id="ARBA00022618"/>
    </source>
</evidence>
<feature type="compositionally biased region" description="Low complexity" evidence="6">
    <location>
        <begin position="36"/>
        <end position="63"/>
    </location>
</feature>
<dbReference type="eggNOG" id="ENOG502S7KP">
    <property type="taxonomic scope" value="Eukaryota"/>
</dbReference>
<protein>
    <submittedName>
        <fullName evidence="7">Apc13 domain-containing protein</fullName>
    </submittedName>
</protein>
<feature type="region of interest" description="Disordered" evidence="6">
    <location>
        <begin position="33"/>
        <end position="71"/>
    </location>
</feature>
<dbReference type="Pfam" id="PF05839">
    <property type="entry name" value="Apc13p"/>
    <property type="match status" value="1"/>
</dbReference>